<dbReference type="Proteomes" id="UP000199423">
    <property type="component" value="Unassembled WGS sequence"/>
</dbReference>
<sequence>MSQLRIIGLLLLCVGLGYLVWLDNTAGGDTAASVTTDATATAGARSGNGEITGLDDDTPANEGELAHVRDEESDPPAPEDAEDQADAEPENLNPLKRIEIDILSDTIERPIFASSRQRPPQEAKPASTSENSLATFELVGVARTGARATAVLRKQPQGDLFRVEAGDTFGKWRVKAIEPRSIVLSDGNGNEETIKLLRP</sequence>
<feature type="region of interest" description="Disordered" evidence="1">
    <location>
        <begin position="42"/>
        <end position="61"/>
    </location>
</feature>
<evidence type="ECO:0000313" key="2">
    <source>
        <dbReference type="EMBL" id="SFV33472.1"/>
    </source>
</evidence>
<accession>A0A1I7NFN1</accession>
<evidence type="ECO:0000256" key="1">
    <source>
        <dbReference type="SAM" id="MobiDB-lite"/>
    </source>
</evidence>
<organism evidence="2 3">
    <name type="scientific">Hyphomicrobium facile</name>
    <dbReference type="NCBI Taxonomy" id="51670"/>
    <lineage>
        <taxon>Bacteria</taxon>
        <taxon>Pseudomonadati</taxon>
        <taxon>Pseudomonadota</taxon>
        <taxon>Alphaproteobacteria</taxon>
        <taxon>Hyphomicrobiales</taxon>
        <taxon>Hyphomicrobiaceae</taxon>
        <taxon>Hyphomicrobium</taxon>
    </lineage>
</organism>
<evidence type="ECO:0008006" key="4">
    <source>
        <dbReference type="Google" id="ProtNLM"/>
    </source>
</evidence>
<dbReference type="STRING" id="51670.SAMN04488557_2006"/>
<feature type="compositionally biased region" description="Acidic residues" evidence="1">
    <location>
        <begin position="71"/>
        <end position="89"/>
    </location>
</feature>
<feature type="region of interest" description="Disordered" evidence="1">
    <location>
        <begin position="111"/>
        <end position="130"/>
    </location>
</feature>
<proteinExistence type="predicted"/>
<dbReference type="AlphaFoldDB" id="A0A1I7NFN1"/>
<feature type="region of interest" description="Disordered" evidence="1">
    <location>
        <begin position="66"/>
        <end position="95"/>
    </location>
</feature>
<dbReference type="EMBL" id="FPCH01000002">
    <property type="protein sequence ID" value="SFV33472.1"/>
    <property type="molecule type" value="Genomic_DNA"/>
</dbReference>
<name>A0A1I7NFN1_9HYPH</name>
<dbReference type="RefSeq" id="WP_092867549.1">
    <property type="nucleotide sequence ID" value="NZ_FPCH01000002.1"/>
</dbReference>
<dbReference type="OrthoDB" id="8366079at2"/>
<evidence type="ECO:0000313" key="3">
    <source>
        <dbReference type="Proteomes" id="UP000199423"/>
    </source>
</evidence>
<keyword evidence="3" id="KW-1185">Reference proteome</keyword>
<protein>
    <recommendedName>
        <fullName evidence="4">Type II secretion system protein GspC N-terminal domain-containing protein</fullName>
    </recommendedName>
</protein>
<reference evidence="3" key="1">
    <citation type="submission" date="2016-10" db="EMBL/GenBank/DDBJ databases">
        <authorList>
            <person name="Varghese N."/>
            <person name="Submissions S."/>
        </authorList>
    </citation>
    <scope>NUCLEOTIDE SEQUENCE [LARGE SCALE GENOMIC DNA]</scope>
    <source>
        <strain evidence="3">DSM 1565</strain>
    </source>
</reference>
<gene>
    <name evidence="2" type="ORF">SAMN04488557_2006</name>
</gene>